<dbReference type="GeneID" id="606627"/>
<proteinExistence type="predicted"/>
<organism evidence="1 2">
    <name type="scientific">Danio rerio</name>
    <name type="common">Zebrafish</name>
    <name type="synonym">Brachydanio rerio</name>
    <dbReference type="NCBI Taxonomy" id="7955"/>
    <lineage>
        <taxon>Eukaryota</taxon>
        <taxon>Metazoa</taxon>
        <taxon>Chordata</taxon>
        <taxon>Craniata</taxon>
        <taxon>Vertebrata</taxon>
        <taxon>Euteleostomi</taxon>
        <taxon>Actinopterygii</taxon>
        <taxon>Neopterygii</taxon>
        <taxon>Teleostei</taxon>
        <taxon>Ostariophysi</taxon>
        <taxon>Cypriniformes</taxon>
        <taxon>Danionidae</taxon>
        <taxon>Danioninae</taxon>
        <taxon>Danio</taxon>
    </lineage>
</organism>
<evidence type="ECO:0000313" key="2">
    <source>
        <dbReference type="RefSeq" id="XP_003200536.2"/>
    </source>
</evidence>
<dbReference type="RefSeq" id="XP_003200536.2">
    <property type="nucleotide sequence ID" value="XM_003200488.7"/>
</dbReference>
<dbReference type="Proteomes" id="UP000000437">
    <property type="component" value="Chromosome 18"/>
</dbReference>
<dbReference type="KEGG" id="dre:606627"/>
<name>A0A8M1RJ94_DANRE</name>
<gene>
    <name evidence="2" type="primary">LOC606627</name>
</gene>
<keyword evidence="1" id="KW-1185">Reference proteome</keyword>
<dbReference type="OrthoDB" id="8819180at2759"/>
<sequence>MACAQSQQQRELAFAAQLAAKLAVPHLEEDDGLQSVVANFMWNLTEQNLEVVQASLSYPFYRHQIDQMLTSIVKSATTTVSDLLPKLSEITGVSPSAVVNPTSSSSEDLYQDTLSIPEILKVEKLPFMHPLESFYGITVESLMADCSFLDSLGEVSLQSSELPGIVVEHVLHRVNMVMHNNVLKVNLASLSSSFLYFSPDESCSAIGELLINGVIQKLRYLHHCITPAAAATAIGTVLTSIQGQLPTAHRQSLSVEVTSNVIEYITEDVIRYWLNDPIEGSKIWKIEDVPVLRPTFQSTDCGLLFLLTSDQLSCRPKTKTTTLFDSLMTNRCKLQCSNHFTGNSNDSAVSDRLHQGLADLMNCLIRRETLLQVRLTTKEFLRYFVEELVHRLFVSSTFPCPSNLPENTTLMSFIIKEADSGLTVVDHMTALVVSQVFELLAKKYPVSESDESEPKTKEVSVQAEPPKLTFKEKLRNMKERILKKLNKPFTSKKGSKKKKKDKAEAKAESQKPKKKKSLFGMTLFFSVKVKS</sequence>
<accession>A0A8M1RJ94</accession>
<protein>
    <submittedName>
        <fullName evidence="2">Uncharacterized protein</fullName>
    </submittedName>
</protein>
<evidence type="ECO:0000313" key="1">
    <source>
        <dbReference type="Proteomes" id="UP000000437"/>
    </source>
</evidence>
<reference evidence="2" key="1">
    <citation type="submission" date="2025-08" db="UniProtKB">
        <authorList>
            <consortium name="RefSeq"/>
        </authorList>
    </citation>
    <scope>IDENTIFICATION</scope>
    <source>
        <strain evidence="2">Tuebingen</strain>
        <tissue evidence="2">Fibroblasts and whole tissue</tissue>
    </source>
</reference>
<dbReference type="AlphaFoldDB" id="A0A8M1RJ94"/>